<evidence type="ECO:0000313" key="3">
    <source>
        <dbReference type="Proteomes" id="UP001318300"/>
    </source>
</evidence>
<feature type="region of interest" description="Disordered" evidence="1">
    <location>
        <begin position="63"/>
        <end position="95"/>
    </location>
</feature>
<proteinExistence type="predicted"/>
<name>A0ABX0T634_9MICO</name>
<sequence>MRTARAAVIGGVVALVAAIAVVGCSVGPTACTAVGWVNGVQVTLLGDTSAVATVTVCGGAGCEPPAADDPPAIPPEADPGSTPTPVSGGVRWPVHLGSDTPGRGAVAVYDGAGQLIVEQAVTLRWDSPYAADPCGGPSSGRVTVRLPVPP</sequence>
<evidence type="ECO:0000256" key="1">
    <source>
        <dbReference type="SAM" id="MobiDB-lite"/>
    </source>
</evidence>
<evidence type="ECO:0000313" key="2">
    <source>
        <dbReference type="EMBL" id="NII39906.1"/>
    </source>
</evidence>
<accession>A0ABX0T634</accession>
<dbReference type="RefSeq" id="WP_166779034.1">
    <property type="nucleotide sequence ID" value="NZ_JAAOYO010000001.1"/>
</dbReference>
<reference evidence="2 3" key="1">
    <citation type="submission" date="2020-03" db="EMBL/GenBank/DDBJ databases">
        <title>Above-ground endophytic microbial communities from plants in different locations in the United States.</title>
        <authorList>
            <person name="Frank C."/>
        </authorList>
    </citation>
    <scope>NUCLEOTIDE SEQUENCE [LARGE SCALE GENOMIC DNA]</scope>
    <source>
        <strain evidence="2 3">WW7</strain>
    </source>
</reference>
<comment type="caution">
    <text evidence="2">The sequence shown here is derived from an EMBL/GenBank/DDBJ whole genome shotgun (WGS) entry which is preliminary data.</text>
</comment>
<organism evidence="2 3">
    <name type="scientific">Curtobacterium salicis</name>
    <dbReference type="NCBI Taxonomy" id="1779862"/>
    <lineage>
        <taxon>Bacteria</taxon>
        <taxon>Bacillati</taxon>
        <taxon>Actinomycetota</taxon>
        <taxon>Actinomycetes</taxon>
        <taxon>Micrococcales</taxon>
        <taxon>Microbacteriaceae</taxon>
        <taxon>Curtobacterium</taxon>
    </lineage>
</organism>
<dbReference type="Proteomes" id="UP001318300">
    <property type="component" value="Unassembled WGS sequence"/>
</dbReference>
<dbReference type="EMBL" id="JAAOYO010000001">
    <property type="protein sequence ID" value="NII39906.1"/>
    <property type="molecule type" value="Genomic_DNA"/>
</dbReference>
<keyword evidence="3" id="KW-1185">Reference proteome</keyword>
<gene>
    <name evidence="2" type="ORF">E9228_000525</name>
</gene>
<protein>
    <submittedName>
        <fullName evidence="2">Uncharacterized protein</fullName>
    </submittedName>
</protein>
<feature type="compositionally biased region" description="Pro residues" evidence="1">
    <location>
        <begin position="67"/>
        <end position="77"/>
    </location>
</feature>
<feature type="region of interest" description="Disordered" evidence="1">
    <location>
        <begin position="129"/>
        <end position="150"/>
    </location>
</feature>
<dbReference type="PROSITE" id="PS51257">
    <property type="entry name" value="PROKAR_LIPOPROTEIN"/>
    <property type="match status" value="1"/>
</dbReference>